<name>A0A5C3ECV6_9BASI</name>
<reference evidence="2 3" key="1">
    <citation type="submission" date="2018-03" db="EMBL/GenBank/DDBJ databases">
        <authorList>
            <person name="Guldener U."/>
        </authorList>
    </citation>
    <scope>NUCLEOTIDE SEQUENCE [LARGE SCALE GENOMIC DNA]</scope>
    <source>
        <strain evidence="2 3">NBRC100155</strain>
    </source>
</reference>
<organism evidence="2 3">
    <name type="scientific">Ustilago trichophora</name>
    <dbReference type="NCBI Taxonomy" id="86804"/>
    <lineage>
        <taxon>Eukaryota</taxon>
        <taxon>Fungi</taxon>
        <taxon>Dikarya</taxon>
        <taxon>Basidiomycota</taxon>
        <taxon>Ustilaginomycotina</taxon>
        <taxon>Ustilaginomycetes</taxon>
        <taxon>Ustilaginales</taxon>
        <taxon>Ustilaginaceae</taxon>
        <taxon>Ustilago</taxon>
    </lineage>
</organism>
<evidence type="ECO:0000313" key="2">
    <source>
        <dbReference type="EMBL" id="SPO27451.1"/>
    </source>
</evidence>
<evidence type="ECO:0000313" key="3">
    <source>
        <dbReference type="Proteomes" id="UP000324022"/>
    </source>
</evidence>
<accession>A0A5C3ECV6</accession>
<dbReference type="Gene3D" id="3.40.30.10">
    <property type="entry name" value="Glutaredoxin"/>
    <property type="match status" value="1"/>
</dbReference>
<dbReference type="Gene3D" id="1.20.1050.10">
    <property type="match status" value="1"/>
</dbReference>
<protein>
    <recommendedName>
        <fullName evidence="1">Glutathione S-transferase UstS-like C-terminal domain-containing protein</fullName>
    </recommendedName>
</protein>
<dbReference type="Proteomes" id="UP000324022">
    <property type="component" value="Unassembled WGS sequence"/>
</dbReference>
<dbReference type="Pfam" id="PF22041">
    <property type="entry name" value="GST_C_7"/>
    <property type="match status" value="1"/>
</dbReference>
<proteinExistence type="predicted"/>
<dbReference type="EMBL" id="OOIN01000017">
    <property type="protein sequence ID" value="SPO27451.1"/>
    <property type="molecule type" value="Genomic_DNA"/>
</dbReference>
<evidence type="ECO:0000259" key="1">
    <source>
        <dbReference type="Pfam" id="PF22041"/>
    </source>
</evidence>
<dbReference type="AlphaFoldDB" id="A0A5C3ECV6"/>
<sequence>MSSYPRIEFYDISCTVTSEPWSPFTARTFLALRLLDIPFEQQKLPMAKIDATLLAAGVERPAEADRHLLPAITVSPSSTGADKEWILGSDEIAAFLRKLFLQHGGELSKSLFPDASSEELVKKVRGCFGSSLYAEDRWKNIIPIVYKILDPESQEFFHRTRTEQWGKSPKEIIDTDAKKNEERDGGNDKLYALVMQPFGELYDNKDNKQGVWLGGERAIYADLMVIALLQWFKCANRDAFEGGLKQVGGGLEKAWNAGQALFKE</sequence>
<dbReference type="OrthoDB" id="4951845at2759"/>
<gene>
    <name evidence="2" type="ORF">UTRI_10568</name>
</gene>
<keyword evidence="3" id="KW-1185">Reference proteome</keyword>
<dbReference type="InterPro" id="IPR054416">
    <property type="entry name" value="GST_UstS-like_C"/>
</dbReference>
<feature type="domain" description="Glutathione S-transferase UstS-like C-terminal" evidence="1">
    <location>
        <begin position="137"/>
        <end position="236"/>
    </location>
</feature>